<organism evidence="12 13">
    <name type="scientific">Cytobacillus spartinae</name>
    <dbReference type="NCBI Taxonomy" id="3299023"/>
    <lineage>
        <taxon>Bacteria</taxon>
        <taxon>Bacillati</taxon>
        <taxon>Bacillota</taxon>
        <taxon>Bacilli</taxon>
        <taxon>Bacillales</taxon>
        <taxon>Bacillaceae</taxon>
        <taxon>Cytobacillus</taxon>
    </lineage>
</organism>
<sequence length="380" mass="41727">MTHIYLDYNASTPIAPEVKQAMMPFLENHYGNPSALHFASTTAKRAVEEARLQVASLIHCSPSEIIFTSGGSESNNHVLKSTFYRLREKGNHIITTAVEHPAILNVCKYLESIGANITYVGVDSFGRVNPKEIEEAITSKTILISVMHANNEVGTLQPLKEIGKIAKKHDILFHTDAAQSVGKLALDVKDLNVDFLTIAGHKLYAPKGVGALYIRDGIKIEPLIHGAGHEDGRRAGTENVLLVVGLGKACELAAENITYNEKIKDLRDYFWTELKQYFGENVSLNGHERERLTNTLNINFENRIGQDILSAIPQIAASTGSACHSGIVHLSPVLKAMGITEDIGKGAVRFSLGKYTTKEEIDESIRLIKKVLNRNGSFKS</sequence>
<feature type="domain" description="Aminotransferase class V" evidence="11">
    <location>
        <begin position="4"/>
        <end position="362"/>
    </location>
</feature>
<evidence type="ECO:0000256" key="6">
    <source>
        <dbReference type="ARBA" id="ARBA00022898"/>
    </source>
</evidence>
<dbReference type="InterPro" id="IPR015421">
    <property type="entry name" value="PyrdxlP-dep_Trfase_major"/>
</dbReference>
<dbReference type="EMBL" id="JBIACK010000001">
    <property type="protein sequence ID" value="MFE8699364.1"/>
    <property type="molecule type" value="Genomic_DNA"/>
</dbReference>
<evidence type="ECO:0000256" key="8">
    <source>
        <dbReference type="ARBA" id="ARBA00023014"/>
    </source>
</evidence>
<dbReference type="PANTHER" id="PTHR11601:SF34">
    <property type="entry name" value="CYSTEINE DESULFURASE"/>
    <property type="match status" value="1"/>
</dbReference>
<evidence type="ECO:0000256" key="9">
    <source>
        <dbReference type="ARBA" id="ARBA00050776"/>
    </source>
</evidence>
<comment type="similarity">
    <text evidence="2">Belongs to the class-V pyridoxal-phosphate-dependent aminotransferase family. NifS/IscS subfamily.</text>
</comment>
<evidence type="ECO:0000259" key="11">
    <source>
        <dbReference type="Pfam" id="PF00266"/>
    </source>
</evidence>
<dbReference type="Gene3D" id="3.90.1150.10">
    <property type="entry name" value="Aspartate Aminotransferase, domain 1"/>
    <property type="match status" value="1"/>
</dbReference>
<evidence type="ECO:0000256" key="2">
    <source>
        <dbReference type="ARBA" id="ARBA00006490"/>
    </source>
</evidence>
<dbReference type="Gene3D" id="3.40.640.10">
    <property type="entry name" value="Type I PLP-dependent aspartate aminotransferase-like (Major domain)"/>
    <property type="match status" value="1"/>
</dbReference>
<dbReference type="Proteomes" id="UP001601059">
    <property type="component" value="Unassembled WGS sequence"/>
</dbReference>
<dbReference type="InterPro" id="IPR015424">
    <property type="entry name" value="PyrdxlP-dep_Trfase"/>
</dbReference>
<evidence type="ECO:0000256" key="1">
    <source>
        <dbReference type="ARBA" id="ARBA00001933"/>
    </source>
</evidence>
<dbReference type="SUPFAM" id="SSF53383">
    <property type="entry name" value="PLP-dependent transferases"/>
    <property type="match status" value="1"/>
</dbReference>
<keyword evidence="13" id="KW-1185">Reference proteome</keyword>
<evidence type="ECO:0000256" key="7">
    <source>
        <dbReference type="ARBA" id="ARBA00023004"/>
    </source>
</evidence>
<keyword evidence="8" id="KW-0411">Iron-sulfur</keyword>
<evidence type="ECO:0000313" key="12">
    <source>
        <dbReference type="EMBL" id="MFE8699364.1"/>
    </source>
</evidence>
<dbReference type="RefSeq" id="WP_389357504.1">
    <property type="nucleotide sequence ID" value="NZ_JBIACK010000001.1"/>
</dbReference>
<keyword evidence="5" id="KW-0479">Metal-binding</keyword>
<reference evidence="12 13" key="1">
    <citation type="submission" date="2024-08" db="EMBL/GenBank/DDBJ databases">
        <title>Two novel Cytobacillus novel species.</title>
        <authorList>
            <person name="Liu G."/>
        </authorList>
    </citation>
    <scope>NUCLEOTIDE SEQUENCE [LARGE SCALE GENOMIC DNA]</scope>
    <source>
        <strain evidence="12 13">FJAT-54145</strain>
    </source>
</reference>
<dbReference type="InterPro" id="IPR015422">
    <property type="entry name" value="PyrdxlP-dep_Trfase_small"/>
</dbReference>
<name>A0ABW6K5B9_9BACI</name>
<comment type="catalytic activity">
    <reaction evidence="9">
        <text>(sulfur carrier)-H + L-cysteine = (sulfur carrier)-SH + L-alanine</text>
        <dbReference type="Rhea" id="RHEA:43892"/>
        <dbReference type="Rhea" id="RHEA-COMP:14737"/>
        <dbReference type="Rhea" id="RHEA-COMP:14739"/>
        <dbReference type="ChEBI" id="CHEBI:29917"/>
        <dbReference type="ChEBI" id="CHEBI:35235"/>
        <dbReference type="ChEBI" id="CHEBI:57972"/>
        <dbReference type="ChEBI" id="CHEBI:64428"/>
        <dbReference type="EC" id="2.8.1.7"/>
    </reaction>
</comment>
<accession>A0ABW6K5B9</accession>
<evidence type="ECO:0000256" key="5">
    <source>
        <dbReference type="ARBA" id="ARBA00022723"/>
    </source>
</evidence>
<comment type="caution">
    <text evidence="12">The sequence shown here is derived from an EMBL/GenBank/DDBJ whole genome shotgun (WGS) entry which is preliminary data.</text>
</comment>
<dbReference type="InterPro" id="IPR020578">
    <property type="entry name" value="Aminotrans_V_PyrdxlP_BS"/>
</dbReference>
<dbReference type="InterPro" id="IPR000192">
    <property type="entry name" value="Aminotrans_V_dom"/>
</dbReference>
<keyword evidence="4" id="KW-0808">Transferase</keyword>
<evidence type="ECO:0000256" key="4">
    <source>
        <dbReference type="ARBA" id="ARBA00022679"/>
    </source>
</evidence>
<dbReference type="PROSITE" id="PS00595">
    <property type="entry name" value="AA_TRANSFER_CLASS_5"/>
    <property type="match status" value="1"/>
</dbReference>
<dbReference type="PANTHER" id="PTHR11601">
    <property type="entry name" value="CYSTEINE DESULFURYLASE FAMILY MEMBER"/>
    <property type="match status" value="1"/>
</dbReference>
<dbReference type="InterPro" id="IPR016454">
    <property type="entry name" value="Cysteine_dSase"/>
</dbReference>
<protein>
    <recommendedName>
        <fullName evidence="3">cysteine desulfurase</fullName>
        <ecNumber evidence="3">2.8.1.7</ecNumber>
    </recommendedName>
</protein>
<proteinExistence type="inferred from homology"/>
<evidence type="ECO:0000256" key="10">
    <source>
        <dbReference type="RuleBase" id="RU004504"/>
    </source>
</evidence>
<evidence type="ECO:0000256" key="3">
    <source>
        <dbReference type="ARBA" id="ARBA00012239"/>
    </source>
</evidence>
<keyword evidence="6" id="KW-0663">Pyridoxal phosphate</keyword>
<keyword evidence="7" id="KW-0408">Iron</keyword>
<comment type="cofactor">
    <cofactor evidence="1 10">
        <name>pyridoxal 5'-phosphate</name>
        <dbReference type="ChEBI" id="CHEBI:597326"/>
    </cofactor>
</comment>
<dbReference type="PIRSF" id="PIRSF005572">
    <property type="entry name" value="NifS"/>
    <property type="match status" value="1"/>
</dbReference>
<dbReference type="NCBIfam" id="NF002806">
    <property type="entry name" value="PRK02948.1"/>
    <property type="match status" value="1"/>
</dbReference>
<evidence type="ECO:0000313" key="13">
    <source>
        <dbReference type="Proteomes" id="UP001601059"/>
    </source>
</evidence>
<gene>
    <name evidence="12" type="ORF">ACFYKX_01875</name>
</gene>
<dbReference type="EC" id="2.8.1.7" evidence="3"/>
<dbReference type="Pfam" id="PF00266">
    <property type="entry name" value="Aminotran_5"/>
    <property type="match status" value="1"/>
</dbReference>